<accession>A0ABU9BQV1</accession>
<dbReference type="RefSeq" id="WP_341426575.1">
    <property type="nucleotide sequence ID" value="NZ_JBBUTG010000009.1"/>
</dbReference>
<reference evidence="2 3" key="1">
    <citation type="submission" date="2024-04" db="EMBL/GenBank/DDBJ databases">
        <title>Novel species of the genus Ideonella isolated from streams.</title>
        <authorList>
            <person name="Lu H."/>
        </authorList>
    </citation>
    <scope>NUCLEOTIDE SEQUENCE [LARGE SCALE GENOMIC DNA]</scope>
    <source>
        <strain evidence="2 3">DXS29W</strain>
    </source>
</reference>
<evidence type="ECO:0000313" key="3">
    <source>
        <dbReference type="Proteomes" id="UP001371218"/>
    </source>
</evidence>
<evidence type="ECO:0000313" key="2">
    <source>
        <dbReference type="EMBL" id="MEK8032161.1"/>
    </source>
</evidence>
<organism evidence="2 3">
    <name type="scientific">Ideonella lacteola</name>
    <dbReference type="NCBI Taxonomy" id="2984193"/>
    <lineage>
        <taxon>Bacteria</taxon>
        <taxon>Pseudomonadati</taxon>
        <taxon>Pseudomonadota</taxon>
        <taxon>Betaproteobacteria</taxon>
        <taxon>Burkholderiales</taxon>
        <taxon>Sphaerotilaceae</taxon>
        <taxon>Ideonella</taxon>
    </lineage>
</organism>
<dbReference type="Proteomes" id="UP001371218">
    <property type="component" value="Unassembled WGS sequence"/>
</dbReference>
<sequence length="206" mass="22929">MKRVVWAVAAATSLLVGVSAQAALVQFRMNGVVTESGVFDDGTMLAEGTPVAINYSYETTQNSSFMQRNEDGSGMAAYDFVRPYHFRLRAEGHRVRVDGFKVTLNNDLYQPFGDTYDLESVGGVYIDRVHQPEGKFTLSLLSQWGNTTALRSLRLPRHLNEWSFDAFRVARVATAGDRTLLMVRIDNIRSTVCEHTIPGTDDCAPE</sequence>
<keyword evidence="1" id="KW-0732">Signal</keyword>
<evidence type="ECO:0000256" key="1">
    <source>
        <dbReference type="SAM" id="SignalP"/>
    </source>
</evidence>
<feature type="chain" id="PRO_5047024716" evidence="1">
    <location>
        <begin position="23"/>
        <end position="206"/>
    </location>
</feature>
<comment type="caution">
    <text evidence="2">The sequence shown here is derived from an EMBL/GenBank/DDBJ whole genome shotgun (WGS) entry which is preliminary data.</text>
</comment>
<protein>
    <submittedName>
        <fullName evidence="2">Uncharacterized protein</fullName>
    </submittedName>
</protein>
<keyword evidence="3" id="KW-1185">Reference proteome</keyword>
<proteinExistence type="predicted"/>
<gene>
    <name evidence="2" type="ORF">AACH06_15140</name>
</gene>
<dbReference type="EMBL" id="JBBUTG010000009">
    <property type="protein sequence ID" value="MEK8032161.1"/>
    <property type="molecule type" value="Genomic_DNA"/>
</dbReference>
<feature type="signal peptide" evidence="1">
    <location>
        <begin position="1"/>
        <end position="22"/>
    </location>
</feature>
<name>A0ABU9BQV1_9BURK</name>